<evidence type="ECO:0000256" key="1">
    <source>
        <dbReference type="SAM" id="MobiDB-lite"/>
    </source>
</evidence>
<accession>A0A1G9X942</accession>
<name>A0A1G9X942_ALLAB</name>
<organism evidence="2 3">
    <name type="scientific">Allokutzneria albata</name>
    <name type="common">Kibdelosporangium albatum</name>
    <dbReference type="NCBI Taxonomy" id="211114"/>
    <lineage>
        <taxon>Bacteria</taxon>
        <taxon>Bacillati</taxon>
        <taxon>Actinomycetota</taxon>
        <taxon>Actinomycetes</taxon>
        <taxon>Pseudonocardiales</taxon>
        <taxon>Pseudonocardiaceae</taxon>
        <taxon>Allokutzneria</taxon>
    </lineage>
</organism>
<sequence>MKVLTASASSRRQERTARNWPSWPGAGPAAVTVAEYLAAVALAPDAAARGLRQAFLPGVLEVVPVEDYTPGIAVRRAELLARAAPDVTSRLVSPSGS</sequence>
<gene>
    <name evidence="2" type="ORF">SAMN04489726_4045</name>
</gene>
<feature type="region of interest" description="Disordered" evidence="1">
    <location>
        <begin position="1"/>
        <end position="24"/>
    </location>
</feature>
<dbReference type="Proteomes" id="UP000183376">
    <property type="component" value="Chromosome I"/>
</dbReference>
<dbReference type="STRING" id="211114.SAMN04489726_4045"/>
<proteinExistence type="predicted"/>
<keyword evidence="3" id="KW-1185">Reference proteome</keyword>
<evidence type="ECO:0000313" key="3">
    <source>
        <dbReference type="Proteomes" id="UP000183376"/>
    </source>
</evidence>
<reference evidence="2 3" key="1">
    <citation type="submission" date="2016-10" db="EMBL/GenBank/DDBJ databases">
        <authorList>
            <person name="de Groot N.N."/>
        </authorList>
    </citation>
    <scope>NUCLEOTIDE SEQUENCE [LARGE SCALE GENOMIC DNA]</scope>
    <source>
        <strain evidence="2 3">DSM 44149</strain>
    </source>
</reference>
<protein>
    <submittedName>
        <fullName evidence="2">Uncharacterized protein</fullName>
    </submittedName>
</protein>
<dbReference type="AlphaFoldDB" id="A0A1G9X942"/>
<feature type="compositionally biased region" description="Polar residues" evidence="1">
    <location>
        <begin position="1"/>
        <end position="10"/>
    </location>
</feature>
<dbReference type="EMBL" id="LT629701">
    <property type="protein sequence ID" value="SDM92833.1"/>
    <property type="molecule type" value="Genomic_DNA"/>
</dbReference>
<evidence type="ECO:0000313" key="2">
    <source>
        <dbReference type="EMBL" id="SDM92833.1"/>
    </source>
</evidence>
<dbReference type="RefSeq" id="WP_030430434.1">
    <property type="nucleotide sequence ID" value="NZ_JOEF01000013.1"/>
</dbReference>